<dbReference type="Pfam" id="PF12836">
    <property type="entry name" value="HHH_3"/>
    <property type="match status" value="1"/>
</dbReference>
<accession>A0ABT8DPA5</accession>
<feature type="signal peptide" evidence="1">
    <location>
        <begin position="1"/>
        <end position="20"/>
    </location>
</feature>
<evidence type="ECO:0000313" key="3">
    <source>
        <dbReference type="Proteomes" id="UP001228044"/>
    </source>
</evidence>
<sequence>MRRRACLLALALVAVGPVEAQPATLELNTASLAQLESLPGIGPALAERLLAARVQRTFEDWNDLHRRVRGIGPATAAKLSAQGLRVNGRAYEAPAAAGPASGG</sequence>
<dbReference type="PANTHER" id="PTHR21180">
    <property type="entry name" value="ENDONUCLEASE/EXONUCLEASE/PHOSPHATASE FAMILY DOMAIN-CONTAINING PROTEIN 1"/>
    <property type="match status" value="1"/>
</dbReference>
<feature type="chain" id="PRO_5046744467" evidence="1">
    <location>
        <begin position="21"/>
        <end position="103"/>
    </location>
</feature>
<dbReference type="SUPFAM" id="SSF47781">
    <property type="entry name" value="RuvA domain 2-like"/>
    <property type="match status" value="1"/>
</dbReference>
<dbReference type="Gene3D" id="1.10.150.320">
    <property type="entry name" value="Photosystem II 12 kDa extrinsic protein"/>
    <property type="match status" value="1"/>
</dbReference>
<dbReference type="EMBL" id="JAUHHC010000002">
    <property type="protein sequence ID" value="MDN3920187.1"/>
    <property type="molecule type" value="Genomic_DNA"/>
</dbReference>
<comment type="caution">
    <text evidence="2">The sequence shown here is derived from an EMBL/GenBank/DDBJ whole genome shotgun (WGS) entry which is preliminary data.</text>
</comment>
<organism evidence="2 3">
    <name type="scientific">Roseateles violae</name>
    <dbReference type="NCBI Taxonomy" id="3058042"/>
    <lineage>
        <taxon>Bacteria</taxon>
        <taxon>Pseudomonadati</taxon>
        <taxon>Pseudomonadota</taxon>
        <taxon>Betaproteobacteria</taxon>
        <taxon>Burkholderiales</taxon>
        <taxon>Sphaerotilaceae</taxon>
        <taxon>Roseateles</taxon>
    </lineage>
</organism>
<dbReference type="InterPro" id="IPR051675">
    <property type="entry name" value="Endo/Exo/Phosphatase_dom_1"/>
</dbReference>
<protein>
    <submittedName>
        <fullName evidence="2">DUF655 domain-containing protein</fullName>
    </submittedName>
</protein>
<evidence type="ECO:0000313" key="2">
    <source>
        <dbReference type="EMBL" id="MDN3920187.1"/>
    </source>
</evidence>
<reference evidence="2 3" key="1">
    <citation type="submission" date="2023-06" db="EMBL/GenBank/DDBJ databases">
        <title>Pelomonas sp. PFR6 16S ribosomal RNA gene Genome sequencing and assembly.</title>
        <authorList>
            <person name="Woo H."/>
        </authorList>
    </citation>
    <scope>NUCLEOTIDE SEQUENCE [LARGE SCALE GENOMIC DNA]</scope>
    <source>
        <strain evidence="2 3">PFR6</strain>
    </source>
</reference>
<keyword evidence="1" id="KW-0732">Signal</keyword>
<keyword evidence="3" id="KW-1185">Reference proteome</keyword>
<dbReference type="PANTHER" id="PTHR21180:SF32">
    <property type="entry name" value="ENDONUCLEASE_EXONUCLEASE_PHOSPHATASE FAMILY DOMAIN-CONTAINING PROTEIN 1"/>
    <property type="match status" value="1"/>
</dbReference>
<dbReference type="RefSeq" id="WP_290358495.1">
    <property type="nucleotide sequence ID" value="NZ_JAUHHC010000002.1"/>
</dbReference>
<name>A0ABT8DPA5_9BURK</name>
<evidence type="ECO:0000256" key="1">
    <source>
        <dbReference type="SAM" id="SignalP"/>
    </source>
</evidence>
<gene>
    <name evidence="2" type="ORF">QWJ38_07830</name>
</gene>
<dbReference type="InterPro" id="IPR010994">
    <property type="entry name" value="RuvA_2-like"/>
</dbReference>
<proteinExistence type="predicted"/>
<dbReference type="Proteomes" id="UP001228044">
    <property type="component" value="Unassembled WGS sequence"/>
</dbReference>